<comment type="caution">
    <text evidence="5">The sequence shown here is derived from an EMBL/GenBank/DDBJ whole genome shotgun (WGS) entry which is preliminary data.</text>
</comment>
<dbReference type="PROSITE" id="PS51462">
    <property type="entry name" value="NUDIX"/>
    <property type="match status" value="1"/>
</dbReference>
<feature type="domain" description="Nudix hydrolase" evidence="4">
    <location>
        <begin position="16"/>
        <end position="119"/>
    </location>
</feature>
<dbReference type="EMBL" id="JAMWMR010000024">
    <property type="protein sequence ID" value="MCN9243660.1"/>
    <property type="molecule type" value="Genomic_DNA"/>
</dbReference>
<evidence type="ECO:0000313" key="5">
    <source>
        <dbReference type="EMBL" id="MCN9243660.1"/>
    </source>
</evidence>
<dbReference type="InterPro" id="IPR020476">
    <property type="entry name" value="Nudix_hydrolase"/>
</dbReference>
<organism evidence="5 6">
    <name type="scientific">Streptomyces macrolidinus</name>
    <dbReference type="NCBI Taxonomy" id="2952607"/>
    <lineage>
        <taxon>Bacteria</taxon>
        <taxon>Bacillati</taxon>
        <taxon>Actinomycetota</taxon>
        <taxon>Actinomycetes</taxon>
        <taxon>Kitasatosporales</taxon>
        <taxon>Streptomycetaceae</taxon>
        <taxon>Streptomyces</taxon>
    </lineage>
</organism>
<dbReference type="PRINTS" id="PR00502">
    <property type="entry name" value="NUDIXFAMILY"/>
</dbReference>
<evidence type="ECO:0000256" key="3">
    <source>
        <dbReference type="RuleBase" id="RU003476"/>
    </source>
</evidence>
<protein>
    <submittedName>
        <fullName evidence="5">NUDIX hydrolase</fullName>
    </submittedName>
</protein>
<keyword evidence="6" id="KW-1185">Reference proteome</keyword>
<evidence type="ECO:0000256" key="1">
    <source>
        <dbReference type="ARBA" id="ARBA00005582"/>
    </source>
</evidence>
<name>A0ABT0ZJE7_9ACTN</name>
<evidence type="ECO:0000313" key="6">
    <source>
        <dbReference type="Proteomes" id="UP001523219"/>
    </source>
</evidence>
<dbReference type="GO" id="GO:0016787">
    <property type="term" value="F:hydrolase activity"/>
    <property type="evidence" value="ECO:0007669"/>
    <property type="project" value="UniProtKB-KW"/>
</dbReference>
<gene>
    <name evidence="5" type="ORF">NGF19_23210</name>
</gene>
<accession>A0ABT0ZJE7</accession>
<dbReference type="Gene3D" id="3.90.79.10">
    <property type="entry name" value="Nucleoside Triphosphate Pyrophosphohydrolase"/>
    <property type="match status" value="1"/>
</dbReference>
<evidence type="ECO:0000256" key="2">
    <source>
        <dbReference type="ARBA" id="ARBA00022801"/>
    </source>
</evidence>
<keyword evidence="2 3" id="KW-0378">Hydrolase</keyword>
<dbReference type="RefSeq" id="WP_252427146.1">
    <property type="nucleotide sequence ID" value="NZ_JAMWMR010000024.1"/>
</dbReference>
<dbReference type="Proteomes" id="UP001523219">
    <property type="component" value="Unassembled WGS sequence"/>
</dbReference>
<feature type="non-terminal residue" evidence="5">
    <location>
        <position position="119"/>
    </location>
</feature>
<dbReference type="InterPro" id="IPR000086">
    <property type="entry name" value="NUDIX_hydrolase_dom"/>
</dbReference>
<evidence type="ECO:0000259" key="4">
    <source>
        <dbReference type="PROSITE" id="PS51462"/>
    </source>
</evidence>
<proteinExistence type="inferred from homology"/>
<reference evidence="5 6" key="1">
    <citation type="submission" date="2022-05" db="EMBL/GenBank/DDBJ databases">
        <title>Streptomyces sp. nov. RY43-2 isolated from soil of a peat swamp forest.</title>
        <authorList>
            <person name="Kanchanasin P."/>
            <person name="Tanasupawat S."/>
            <person name="Phongsopitanun W."/>
        </authorList>
    </citation>
    <scope>NUCLEOTIDE SEQUENCE [LARGE SCALE GENOMIC DNA]</scope>
    <source>
        <strain evidence="5 6">RY43-2</strain>
    </source>
</reference>
<dbReference type="SUPFAM" id="SSF55811">
    <property type="entry name" value="Nudix"/>
    <property type="match status" value="1"/>
</dbReference>
<dbReference type="Pfam" id="PF00293">
    <property type="entry name" value="NUDIX"/>
    <property type="match status" value="1"/>
</dbReference>
<dbReference type="InterPro" id="IPR015797">
    <property type="entry name" value="NUDIX_hydrolase-like_dom_sf"/>
</dbReference>
<sequence>MSADWLPPAEYVAMLPKATVYGCFFVTDEADRPIQLRAARDPNVWQWPGGNMDPGETPWDCAVREGLEETGLCLAETPRLLGAHFLTERIDWPALKLGLVFDGGRLTAEQIDRIVLDPA</sequence>
<comment type="similarity">
    <text evidence="1 3">Belongs to the Nudix hydrolase family.</text>
</comment>
<dbReference type="PROSITE" id="PS00893">
    <property type="entry name" value="NUDIX_BOX"/>
    <property type="match status" value="1"/>
</dbReference>
<dbReference type="InterPro" id="IPR020084">
    <property type="entry name" value="NUDIX_hydrolase_CS"/>
</dbReference>